<evidence type="ECO:0000256" key="11">
    <source>
        <dbReference type="ARBA" id="ARBA00031350"/>
    </source>
</evidence>
<dbReference type="GO" id="GO:0032259">
    <property type="term" value="P:methylation"/>
    <property type="evidence" value="ECO:0007669"/>
    <property type="project" value="UniProtKB-KW"/>
</dbReference>
<reference evidence="14 15" key="1">
    <citation type="submission" date="2023-10" db="EMBL/GenBank/DDBJ databases">
        <title>Characterization of rhizosphere-enriched actinobacteria from wheat plants lab-grown on chernevaya soil.</title>
        <authorList>
            <person name="Tikhonova E.N."/>
            <person name="Konopkin A."/>
            <person name="Kravchenko I.K."/>
        </authorList>
    </citation>
    <scope>NUCLEOTIDE SEQUENCE [LARGE SCALE GENOMIC DNA]</scope>
    <source>
        <strain evidence="14 15">RR29</strain>
    </source>
</reference>
<comment type="subcellular location">
    <subcellularLocation>
        <location evidence="1">Cytoplasm</location>
    </subcellularLocation>
</comment>
<evidence type="ECO:0000256" key="3">
    <source>
        <dbReference type="ARBA" id="ARBA00011890"/>
    </source>
</evidence>
<dbReference type="NCBIfam" id="TIGR04364">
    <property type="entry name" value="methyltran_FxLD"/>
    <property type="match status" value="1"/>
</dbReference>
<evidence type="ECO:0000256" key="4">
    <source>
        <dbReference type="ARBA" id="ARBA00013346"/>
    </source>
</evidence>
<dbReference type="Gene3D" id="3.90.79.10">
    <property type="entry name" value="Nucleoside Triphosphate Pyrophosphohydrolase"/>
    <property type="match status" value="1"/>
</dbReference>
<evidence type="ECO:0000256" key="10">
    <source>
        <dbReference type="ARBA" id="ARBA00031323"/>
    </source>
</evidence>
<dbReference type="InterPro" id="IPR000086">
    <property type="entry name" value="NUDIX_hydrolase_dom"/>
</dbReference>
<comment type="caution">
    <text evidence="14">The sequence shown here is derived from an EMBL/GenBank/DDBJ whole genome shotgun (WGS) entry which is preliminary data.</text>
</comment>
<organism evidence="14 15">
    <name type="scientific">Streptomyces prunicolor</name>
    <dbReference type="NCBI Taxonomy" id="67348"/>
    <lineage>
        <taxon>Bacteria</taxon>
        <taxon>Bacillati</taxon>
        <taxon>Actinomycetota</taxon>
        <taxon>Actinomycetes</taxon>
        <taxon>Kitasatosporales</taxon>
        <taxon>Streptomycetaceae</taxon>
        <taxon>Streptomyces</taxon>
    </lineage>
</organism>
<keyword evidence="15" id="KW-1185">Reference proteome</keyword>
<evidence type="ECO:0000256" key="8">
    <source>
        <dbReference type="ARBA" id="ARBA00022691"/>
    </source>
</evidence>
<dbReference type="Pfam" id="PF01135">
    <property type="entry name" value="PCMT"/>
    <property type="match status" value="1"/>
</dbReference>
<feature type="domain" description="Nudix hydrolase" evidence="13">
    <location>
        <begin position="202"/>
        <end position="334"/>
    </location>
</feature>
<evidence type="ECO:0000313" key="14">
    <source>
        <dbReference type="EMBL" id="MDV7222495.1"/>
    </source>
</evidence>
<dbReference type="Pfam" id="PF00293">
    <property type="entry name" value="NUDIX"/>
    <property type="match status" value="1"/>
</dbReference>
<feature type="compositionally biased region" description="Low complexity" evidence="12">
    <location>
        <begin position="733"/>
        <end position="745"/>
    </location>
</feature>
<evidence type="ECO:0000256" key="6">
    <source>
        <dbReference type="ARBA" id="ARBA00022603"/>
    </source>
</evidence>
<name>A0ABU4FR40_9ACTN</name>
<dbReference type="GO" id="GO:0008168">
    <property type="term" value="F:methyltransferase activity"/>
    <property type="evidence" value="ECO:0007669"/>
    <property type="project" value="UniProtKB-KW"/>
</dbReference>
<keyword evidence="6 14" id="KW-0489">Methyltransferase</keyword>
<dbReference type="PROSITE" id="PS51462">
    <property type="entry name" value="NUDIX"/>
    <property type="match status" value="1"/>
</dbReference>
<dbReference type="Proteomes" id="UP001187346">
    <property type="component" value="Unassembled WGS sequence"/>
</dbReference>
<dbReference type="InterPro" id="IPR027573">
    <property type="entry name" value="Methyltran_FxLD"/>
</dbReference>
<dbReference type="Gene3D" id="3.40.50.150">
    <property type="entry name" value="Vaccinia Virus protein VP39"/>
    <property type="match status" value="2"/>
</dbReference>
<accession>A0ABU4FR40</accession>
<comment type="similarity">
    <text evidence="2">Belongs to the methyltransferase superfamily. L-isoaspartyl/D-aspartyl protein methyltransferase family.</text>
</comment>
<dbReference type="PANTHER" id="PTHR11579:SF0">
    <property type="entry name" value="PROTEIN-L-ISOASPARTATE(D-ASPARTATE) O-METHYLTRANSFERASE"/>
    <property type="match status" value="1"/>
</dbReference>
<evidence type="ECO:0000256" key="12">
    <source>
        <dbReference type="SAM" id="MobiDB-lite"/>
    </source>
</evidence>
<sequence>MTDAWDAHYADGNTFSPLRDAERALLAEHVPAPDGGGHALDVGCGLGELARHLAELGYEVDAVDFAPAALTHARAQNAAAAATAAVNYHLLDIERDSLDALPHPAYDLITFRLSWAFVHDRTRVMNRLRERLRPGGVVCVITPVAADVPDGKRSIALDDEEFGALCAGWARAERYDADGLAFVVLRDPAPAASTFTGKKRPSPHALTGAGVVVTDEVGRILLGWSVRGVWELPGGKNDADEGFLAAGVRELAEETGLKADAGGARLLALLMDSTHGIPRLTGAVRVTAWTGQPNVTEPQLIHRWEWHEVADLPALSQPLFTPSAQVIDTVWPGLLPDLPPVHRYPITPAATPEPAQQAAEAAELREAMTDRLVADGWVDAGGAIDAAFRRVPRHRFLPGTALPDAYDTHQAPVTKRTPGATVTSSVSAPWVQAAMLRDAALRPGDTVLEIGSGGYNAALVQEVVGPHGSVTSIDIDPYVTDRARRFLDDTGHHQVRVHLGDGEHAPVQLAAPDSLDAILVTVEARDLPPSWTAQLADGGRLVVPLRVHGYTWSIPFTKRAGLLTADTYTVCGFVPLQGPGHREDAVTRLRGGEVTVRFADGTPVDTSRLDDALALPRVEHWTGITIPGETPFDMLLLWLATHLDGFARLAVPADHDPNIRTTPGGWDAAAVVRNDSLARLLTRKLPEDGTPLWEFGIHAYGPHADDLAQAMAHQVIAWDREARDTITPRLTVSSAQEAAPTASAAPDEDPAVITKQHVRLTFDWSAASPPRDHGGRAGQDS</sequence>
<dbReference type="RefSeq" id="WP_317775306.1">
    <property type="nucleotide sequence ID" value="NZ_JAWMAJ010000231.1"/>
</dbReference>
<dbReference type="EC" id="2.1.1.77" evidence="3"/>
<evidence type="ECO:0000256" key="5">
    <source>
        <dbReference type="ARBA" id="ARBA00022490"/>
    </source>
</evidence>
<protein>
    <recommendedName>
        <fullName evidence="4">Protein-L-isoaspartate O-methyltransferase</fullName>
        <ecNumber evidence="3">2.1.1.77</ecNumber>
    </recommendedName>
    <alternativeName>
        <fullName evidence="11">L-isoaspartyl protein carboxyl methyltransferase</fullName>
    </alternativeName>
    <alternativeName>
        <fullName evidence="9">Protein L-isoaspartyl methyltransferase</fullName>
    </alternativeName>
    <alternativeName>
        <fullName evidence="10">Protein-beta-aspartate methyltransferase</fullName>
    </alternativeName>
</protein>
<keyword evidence="5" id="KW-0963">Cytoplasm</keyword>
<dbReference type="Pfam" id="PF08242">
    <property type="entry name" value="Methyltransf_12"/>
    <property type="match status" value="1"/>
</dbReference>
<dbReference type="SUPFAM" id="SSF53335">
    <property type="entry name" value="S-adenosyl-L-methionine-dependent methyltransferases"/>
    <property type="match status" value="2"/>
</dbReference>
<evidence type="ECO:0000313" key="15">
    <source>
        <dbReference type="Proteomes" id="UP001187346"/>
    </source>
</evidence>
<evidence type="ECO:0000259" key="13">
    <source>
        <dbReference type="PROSITE" id="PS51462"/>
    </source>
</evidence>
<dbReference type="InterPro" id="IPR013217">
    <property type="entry name" value="Methyltransf_12"/>
</dbReference>
<dbReference type="PANTHER" id="PTHR11579">
    <property type="entry name" value="PROTEIN-L-ISOASPARTATE O-METHYLTRANSFERASE"/>
    <property type="match status" value="1"/>
</dbReference>
<proteinExistence type="inferred from homology"/>
<dbReference type="SUPFAM" id="SSF55811">
    <property type="entry name" value="Nudix"/>
    <property type="match status" value="1"/>
</dbReference>
<dbReference type="InterPro" id="IPR029063">
    <property type="entry name" value="SAM-dependent_MTases_sf"/>
</dbReference>
<dbReference type="InterPro" id="IPR000682">
    <property type="entry name" value="PCMT"/>
</dbReference>
<dbReference type="InterPro" id="IPR015797">
    <property type="entry name" value="NUDIX_hydrolase-like_dom_sf"/>
</dbReference>
<keyword evidence="8" id="KW-0949">S-adenosyl-L-methionine</keyword>
<gene>
    <name evidence="14" type="primary">fxlM</name>
    <name evidence="14" type="ORF">R5A26_41835</name>
</gene>
<evidence type="ECO:0000256" key="9">
    <source>
        <dbReference type="ARBA" id="ARBA00030757"/>
    </source>
</evidence>
<evidence type="ECO:0000256" key="2">
    <source>
        <dbReference type="ARBA" id="ARBA00005369"/>
    </source>
</evidence>
<evidence type="ECO:0000256" key="7">
    <source>
        <dbReference type="ARBA" id="ARBA00022679"/>
    </source>
</evidence>
<dbReference type="CDD" id="cd04678">
    <property type="entry name" value="NUDIX_MTH2_Nudt15"/>
    <property type="match status" value="1"/>
</dbReference>
<dbReference type="EMBL" id="JAWMAJ010000231">
    <property type="protein sequence ID" value="MDV7222495.1"/>
    <property type="molecule type" value="Genomic_DNA"/>
</dbReference>
<dbReference type="CDD" id="cd02440">
    <property type="entry name" value="AdoMet_MTases"/>
    <property type="match status" value="2"/>
</dbReference>
<evidence type="ECO:0000256" key="1">
    <source>
        <dbReference type="ARBA" id="ARBA00004496"/>
    </source>
</evidence>
<feature type="region of interest" description="Disordered" evidence="12">
    <location>
        <begin position="730"/>
        <end position="753"/>
    </location>
</feature>
<keyword evidence="7" id="KW-0808">Transferase</keyword>